<keyword evidence="1" id="KW-0472">Membrane</keyword>
<keyword evidence="3" id="KW-1185">Reference proteome</keyword>
<dbReference type="RefSeq" id="WP_268925801.1">
    <property type="nucleotide sequence ID" value="NZ_JAPTGB010000037.1"/>
</dbReference>
<reference evidence="2" key="1">
    <citation type="submission" date="2022-12" db="EMBL/GenBank/DDBJ databases">
        <title>Isolation and characterisation of novel Methanocorpusculum spp. from native Australian herbivores indicates the genus is ancestrally host-associated.</title>
        <authorList>
            <person name="Volmer J.G."/>
            <person name="Soo R.M."/>
            <person name="Evans P.N."/>
            <person name="Hoedt E.C."/>
            <person name="Astorga Alsina A.L."/>
            <person name="Woodcroft B.J."/>
            <person name="Tyson G.W."/>
            <person name="Hugenholtz P."/>
            <person name="Morrison M."/>
        </authorList>
    </citation>
    <scope>NUCLEOTIDE SEQUENCE</scope>
    <source>
        <strain evidence="2">MG</strain>
    </source>
</reference>
<gene>
    <name evidence="2" type="ORF">O0S10_10345</name>
</gene>
<evidence type="ECO:0000256" key="1">
    <source>
        <dbReference type="SAM" id="Phobius"/>
    </source>
</evidence>
<dbReference type="Proteomes" id="UP001141422">
    <property type="component" value="Unassembled WGS sequence"/>
</dbReference>
<organism evidence="2 3">
    <name type="scientific">Methanocorpusculum petauri</name>
    <dbReference type="NCBI Taxonomy" id="3002863"/>
    <lineage>
        <taxon>Archaea</taxon>
        <taxon>Methanobacteriati</taxon>
        <taxon>Methanobacteriota</taxon>
        <taxon>Stenosarchaea group</taxon>
        <taxon>Methanomicrobia</taxon>
        <taxon>Methanomicrobiales</taxon>
        <taxon>Methanocorpusculaceae</taxon>
        <taxon>Methanocorpusculum</taxon>
    </lineage>
</organism>
<evidence type="ECO:0000313" key="2">
    <source>
        <dbReference type="EMBL" id="MCZ0861607.1"/>
    </source>
</evidence>
<evidence type="ECO:0000313" key="3">
    <source>
        <dbReference type="Proteomes" id="UP001141422"/>
    </source>
</evidence>
<accession>A0ABT4IIN2</accession>
<proteinExistence type="predicted"/>
<protein>
    <recommendedName>
        <fullName evidence="4">Archaeal Type IV pilin N-terminal domain-containing protein</fullName>
    </recommendedName>
</protein>
<evidence type="ECO:0008006" key="4">
    <source>
        <dbReference type="Google" id="ProtNLM"/>
    </source>
</evidence>
<keyword evidence="1" id="KW-0812">Transmembrane</keyword>
<name>A0ABT4IIN2_9EURY</name>
<comment type="caution">
    <text evidence="2">The sequence shown here is derived from an EMBL/GenBank/DDBJ whole genome shotgun (WGS) entry which is preliminary data.</text>
</comment>
<feature type="transmembrane region" description="Helical" evidence="1">
    <location>
        <begin position="12"/>
        <end position="38"/>
    </location>
</feature>
<sequence length="299" mass="31793">MMRKDQESAVSPTIATVLILMMTVVAVAVVAAVAMGLAGGEPDYVVGLTVKAAPAGNDAVVTLYGSRNLPDLVRVEVIDAGSSAGEFVEAWNGTAGTAPAGVPLTAGNAARPVEAMSAYTTKLWVKGTFADGTEQVLLMQTVTFTDVTVSSSGSDDSEDEEKEPGYTISATKWEDYKGSINTIPGGTLLEFENGKYIYCKSNGLQCQSLAEAEEEKTREYFWEHKVQSGKDNALSFDLSEEIIRSAKTVTSNSPPNKAGTVYTKNGKLYLKTDDNYENGIPSTNIVEIGSITSENKQSP</sequence>
<dbReference type="EMBL" id="JAPTGB010000037">
    <property type="protein sequence ID" value="MCZ0861607.1"/>
    <property type="molecule type" value="Genomic_DNA"/>
</dbReference>
<keyword evidence="1" id="KW-1133">Transmembrane helix</keyword>